<evidence type="ECO:0000256" key="1">
    <source>
        <dbReference type="SAM" id="MobiDB-lite"/>
    </source>
</evidence>
<dbReference type="Proteomes" id="UP000663193">
    <property type="component" value="Chromosome 6"/>
</dbReference>
<dbReference type="OrthoDB" id="3770985at2759"/>
<name>A0A7U2HZZ8_PHANO</name>
<feature type="region of interest" description="Disordered" evidence="1">
    <location>
        <begin position="323"/>
        <end position="342"/>
    </location>
</feature>
<evidence type="ECO:0000313" key="2">
    <source>
        <dbReference type="EMBL" id="QRC96898.1"/>
    </source>
</evidence>
<protein>
    <submittedName>
        <fullName evidence="2">Uncharacterized protein</fullName>
    </submittedName>
</protein>
<evidence type="ECO:0000313" key="3">
    <source>
        <dbReference type="Proteomes" id="UP000663193"/>
    </source>
</evidence>
<organism evidence="2 3">
    <name type="scientific">Phaeosphaeria nodorum (strain SN15 / ATCC MYA-4574 / FGSC 10173)</name>
    <name type="common">Glume blotch fungus</name>
    <name type="synonym">Parastagonospora nodorum</name>
    <dbReference type="NCBI Taxonomy" id="321614"/>
    <lineage>
        <taxon>Eukaryota</taxon>
        <taxon>Fungi</taxon>
        <taxon>Dikarya</taxon>
        <taxon>Ascomycota</taxon>
        <taxon>Pezizomycotina</taxon>
        <taxon>Dothideomycetes</taxon>
        <taxon>Pleosporomycetidae</taxon>
        <taxon>Pleosporales</taxon>
        <taxon>Pleosporineae</taxon>
        <taxon>Phaeosphaeriaceae</taxon>
        <taxon>Parastagonospora</taxon>
    </lineage>
</organism>
<dbReference type="VEuPathDB" id="FungiDB:JI435_017840"/>
<feature type="region of interest" description="Disordered" evidence="1">
    <location>
        <begin position="48"/>
        <end position="81"/>
    </location>
</feature>
<dbReference type="AlphaFoldDB" id="A0A7U2HZZ8"/>
<keyword evidence="3" id="KW-1185">Reference proteome</keyword>
<accession>A0A7U2HZZ8</accession>
<proteinExistence type="predicted"/>
<sequence length="456" mass="51152">MNLGMWMFNRGRVSPYLHDNVPLMQEGNAEDSSSVNSTVRIDSVEMRSETNPRGTMMDQIGRKVGPGDEDFEDGNFGPNSDEEQRAELQLYGTEEQMATLQDLSELLYTRGRLQELGCTFSEPGELITYGGPPSLKESEQLLRLGPIYDEQWASFFRRPDFPFPDDDPSMWSDMRTLKRVLGNEGVKFDSQHRRLSWSVGGDKIIFLCAAYDDLQKLWTASLPSICILPPVDEREEEELNESVDDSGIFMDEEPHHELPDQTNERYALDRLSDVPRNIGWRFSDDIDRTTAASHVDSMTARNLAELKEDVDAAVALSFPLTKSEPSRCATPDQVDESKSPAASTKFGKFLNAARPRHGPPRLQVSGDYTHSNADDTLTNAQNVTTHSVTQREELIANPRANGMDNLALDDKMIELTNSAPNMDGVPQAHNAKKKGLKGWWKGVVGRRMNVVPDKQV</sequence>
<gene>
    <name evidence="2" type="ORF">JI435_017840</name>
</gene>
<reference evidence="3" key="1">
    <citation type="journal article" date="2021" name="BMC Genomics">
        <title>Chromosome-level genome assembly and manually-curated proteome of model necrotroph Parastagonospora nodorum Sn15 reveals a genome-wide trove of candidate effector homologs, and redundancy of virulence-related functions within an accessory chromosome.</title>
        <authorList>
            <person name="Bertazzoni S."/>
            <person name="Jones D.A.B."/>
            <person name="Phan H.T."/>
            <person name="Tan K.-C."/>
            <person name="Hane J.K."/>
        </authorList>
    </citation>
    <scope>NUCLEOTIDE SEQUENCE [LARGE SCALE GENOMIC DNA]</scope>
    <source>
        <strain evidence="3">SN15 / ATCC MYA-4574 / FGSC 10173)</strain>
    </source>
</reference>
<dbReference type="EMBL" id="CP069028">
    <property type="protein sequence ID" value="QRC96898.1"/>
    <property type="molecule type" value="Genomic_DNA"/>
</dbReference>